<sequence length="53" mass="5526">MSTLEAHCIEARLAMVIAIVARLAVGMIVDTMTGGHSGASIHAVLECVLIIHV</sequence>
<evidence type="ECO:0000256" key="1">
    <source>
        <dbReference type="SAM" id="Phobius"/>
    </source>
</evidence>
<proteinExistence type="predicted"/>
<reference evidence="2 3" key="1">
    <citation type="submission" date="2019-04" db="EMBL/GenBank/DDBJ databases">
        <authorList>
            <consortium name="DOE Joint Genome Institute"/>
            <person name="Mondo S."/>
            <person name="Kjaerbolling I."/>
            <person name="Vesth T."/>
            <person name="Frisvad J.C."/>
            <person name="Nybo J.L."/>
            <person name="Theobald S."/>
            <person name="Kildgaard S."/>
            <person name="Isbrandt T."/>
            <person name="Kuo A."/>
            <person name="Sato A."/>
            <person name="Lyhne E.K."/>
            <person name="Kogle M.E."/>
            <person name="Wiebenga A."/>
            <person name="Kun R.S."/>
            <person name="Lubbers R.J."/>
            <person name="Makela M.R."/>
            <person name="Barry K."/>
            <person name="Chovatia M."/>
            <person name="Clum A."/>
            <person name="Daum C."/>
            <person name="Haridas S."/>
            <person name="He G."/>
            <person name="LaButti K."/>
            <person name="Lipzen A."/>
            <person name="Riley R."/>
            <person name="Salamov A."/>
            <person name="Simmons B.A."/>
            <person name="Magnuson J.K."/>
            <person name="Henrissat B."/>
            <person name="Mortensen U.H."/>
            <person name="Larsen T.O."/>
            <person name="Devries R.P."/>
            <person name="Grigoriev I.V."/>
            <person name="Machida M."/>
            <person name="Baker S.E."/>
            <person name="Andersen M.R."/>
            <person name="Cantor M.N."/>
            <person name="Hua S.X."/>
        </authorList>
    </citation>
    <scope>NUCLEOTIDE SEQUENCE [LARGE SCALE GENOMIC DNA]</scope>
    <source>
        <strain evidence="2 3">CBS 117616</strain>
    </source>
</reference>
<name>A0ABQ6X3V3_9EURO</name>
<keyword evidence="1" id="KW-0812">Transmembrane</keyword>
<feature type="transmembrane region" description="Helical" evidence="1">
    <location>
        <begin position="12"/>
        <end position="29"/>
    </location>
</feature>
<organism evidence="2 3">
    <name type="scientific">Aspergillus pseudocaelatus</name>
    <dbReference type="NCBI Taxonomy" id="1825620"/>
    <lineage>
        <taxon>Eukaryota</taxon>
        <taxon>Fungi</taxon>
        <taxon>Dikarya</taxon>
        <taxon>Ascomycota</taxon>
        <taxon>Pezizomycotina</taxon>
        <taxon>Eurotiomycetes</taxon>
        <taxon>Eurotiomycetidae</taxon>
        <taxon>Eurotiales</taxon>
        <taxon>Aspergillaceae</taxon>
        <taxon>Aspergillus</taxon>
        <taxon>Aspergillus subgen. Circumdati</taxon>
    </lineage>
</organism>
<keyword evidence="1" id="KW-1133">Transmembrane helix</keyword>
<gene>
    <name evidence="2" type="ORF">BDV36DRAFT_242482</name>
</gene>
<dbReference type="EMBL" id="ML735687">
    <property type="protein sequence ID" value="KAE8423987.1"/>
    <property type="molecule type" value="Genomic_DNA"/>
</dbReference>
<accession>A0ABQ6X3V3</accession>
<keyword evidence="3" id="KW-1185">Reference proteome</keyword>
<keyword evidence="1" id="KW-0472">Membrane</keyword>
<evidence type="ECO:0000313" key="3">
    <source>
        <dbReference type="Proteomes" id="UP000325395"/>
    </source>
</evidence>
<dbReference type="Proteomes" id="UP000325395">
    <property type="component" value="Unassembled WGS sequence"/>
</dbReference>
<protein>
    <submittedName>
        <fullName evidence="2">Uncharacterized protein</fullName>
    </submittedName>
</protein>
<evidence type="ECO:0000313" key="2">
    <source>
        <dbReference type="EMBL" id="KAE8423987.1"/>
    </source>
</evidence>